<dbReference type="Proteomes" id="UP000053199">
    <property type="component" value="Unassembled WGS sequence"/>
</dbReference>
<keyword evidence="1" id="KW-0732">Signal</keyword>
<reference evidence="2 3" key="1">
    <citation type="journal article" date="2014" name="Arch. Microbiol.">
        <title>Arthrobacter enclensis sp. nov., isolated from sediment sample.</title>
        <authorList>
            <person name="Dastager S.G."/>
            <person name="Liu Q."/>
            <person name="Tang S.K."/>
            <person name="Krishnamurthi S."/>
            <person name="Lee J.C."/>
            <person name="Li W.J."/>
        </authorList>
    </citation>
    <scope>NUCLEOTIDE SEQUENCE [LARGE SCALE GENOMIC DNA]</scope>
    <source>
        <strain evidence="2 3">NIO-1008</strain>
    </source>
</reference>
<feature type="signal peptide" evidence="1">
    <location>
        <begin position="1"/>
        <end position="24"/>
    </location>
</feature>
<comment type="caution">
    <text evidence="2">The sequence shown here is derived from an EMBL/GenBank/DDBJ whole genome shotgun (WGS) entry which is preliminary data.</text>
</comment>
<evidence type="ECO:0000313" key="2">
    <source>
        <dbReference type="EMBL" id="KSU77421.1"/>
    </source>
</evidence>
<dbReference type="RefSeq" id="WP_058267018.1">
    <property type="nucleotide sequence ID" value="NZ_FMAZ01000002.1"/>
</dbReference>
<organism evidence="2 3">
    <name type="scientific">Pseudarthrobacter enclensis</name>
    <dbReference type="NCBI Taxonomy" id="993070"/>
    <lineage>
        <taxon>Bacteria</taxon>
        <taxon>Bacillati</taxon>
        <taxon>Actinomycetota</taxon>
        <taxon>Actinomycetes</taxon>
        <taxon>Micrococcales</taxon>
        <taxon>Micrococcaceae</taxon>
        <taxon>Pseudarthrobacter</taxon>
    </lineage>
</organism>
<keyword evidence="3" id="KW-1185">Reference proteome</keyword>
<name>A0A0V8IRL8_9MICC</name>
<accession>A0A0V8IRL8</accession>
<evidence type="ECO:0000313" key="3">
    <source>
        <dbReference type="Proteomes" id="UP000053199"/>
    </source>
</evidence>
<dbReference type="AlphaFoldDB" id="A0A0V8IRL8"/>
<protein>
    <submittedName>
        <fullName evidence="2">Uncharacterized protein</fullName>
    </submittedName>
</protein>
<sequence>MNKVTRLLGSTVLAAGLTFGSVGAANAAFADGNNTDRGYGSSRHDDRGYDRDHRNHHYLYICFDRHGHYWFEWGDRYDHKRNCYVIRTRY</sequence>
<evidence type="ECO:0000256" key="1">
    <source>
        <dbReference type="SAM" id="SignalP"/>
    </source>
</evidence>
<dbReference type="OrthoDB" id="4965498at2"/>
<gene>
    <name evidence="2" type="ORF">AS031_04825</name>
</gene>
<dbReference type="EMBL" id="LNQM01000002">
    <property type="protein sequence ID" value="KSU77421.1"/>
    <property type="molecule type" value="Genomic_DNA"/>
</dbReference>
<proteinExistence type="predicted"/>
<feature type="chain" id="PRO_5038872673" evidence="1">
    <location>
        <begin position="25"/>
        <end position="90"/>
    </location>
</feature>